<dbReference type="Proteomes" id="UP000011535">
    <property type="component" value="Unassembled WGS sequence"/>
</dbReference>
<comment type="caution">
    <text evidence="2">The sequence shown here is derived from an EMBL/GenBank/DDBJ whole genome shotgun (WGS) entry which is preliminary data.</text>
</comment>
<organism evidence="2 3">
    <name type="scientific">Haloferax lucentense (strain DSM 14919 / JCM 9276 / NCIMB 13854 / Aa 2.2)</name>
    <name type="common">Haloferax alicantei</name>
    <dbReference type="NCBI Taxonomy" id="1230452"/>
    <lineage>
        <taxon>Archaea</taxon>
        <taxon>Methanobacteriati</taxon>
        <taxon>Methanobacteriota</taxon>
        <taxon>Stenosarchaea group</taxon>
        <taxon>Halobacteria</taxon>
        <taxon>Halobacteriales</taxon>
        <taxon>Haloferacaceae</taxon>
        <taxon>Haloferax</taxon>
    </lineage>
</organism>
<sequence>MSPPESPATDADSDATTPANRPPFLAVVAPRISEAAALAGPLLHGAGPLVRAPHSSAPSQLRATLAAVRRPDAPLVVATDSAAAVRDADRVHVVDGGVVVESGATVPNSARTSPVREKTSTTSAPNAVENWRSCENRRHSETRASM</sequence>
<accession>M0GF94</accession>
<proteinExistence type="predicted"/>
<gene>
    <name evidence="2" type="ORF">C456_17392</name>
</gene>
<dbReference type="EMBL" id="AOLH01000026">
    <property type="protein sequence ID" value="ELZ70207.1"/>
    <property type="molecule type" value="Genomic_DNA"/>
</dbReference>
<feature type="compositionally biased region" description="Low complexity" evidence="1">
    <location>
        <begin position="7"/>
        <end position="19"/>
    </location>
</feature>
<dbReference type="AlphaFoldDB" id="M0GF94"/>
<feature type="region of interest" description="Disordered" evidence="1">
    <location>
        <begin position="1"/>
        <end position="22"/>
    </location>
</feature>
<evidence type="ECO:0000256" key="1">
    <source>
        <dbReference type="SAM" id="MobiDB-lite"/>
    </source>
</evidence>
<feature type="compositionally biased region" description="Basic and acidic residues" evidence="1">
    <location>
        <begin position="132"/>
        <end position="146"/>
    </location>
</feature>
<dbReference type="PATRIC" id="fig|1230452.3.peg.3409"/>
<dbReference type="RefSeq" id="WP_004065683.1">
    <property type="nucleotide sequence ID" value="NZ_AOLH01000026.1"/>
</dbReference>
<feature type="region of interest" description="Disordered" evidence="1">
    <location>
        <begin position="107"/>
        <end position="146"/>
    </location>
</feature>
<reference evidence="2 3" key="1">
    <citation type="journal article" date="2014" name="PLoS Genet.">
        <title>Phylogenetically driven sequencing of extremely halophilic archaea reveals strategies for static and dynamic osmo-response.</title>
        <authorList>
            <person name="Becker E.A."/>
            <person name="Seitzer P.M."/>
            <person name="Tritt A."/>
            <person name="Larsen D."/>
            <person name="Krusor M."/>
            <person name="Yao A.I."/>
            <person name="Wu D."/>
            <person name="Madern D."/>
            <person name="Eisen J.A."/>
            <person name="Darling A.E."/>
            <person name="Facciotti M.T."/>
        </authorList>
    </citation>
    <scope>NUCLEOTIDE SEQUENCE [LARGE SCALE GENOMIC DNA]</scope>
    <source>
        <strain evidence="3">DSM 14919 / CCM 7023 / CIP 107410 / JCM 9276 / NCIMB 13854 / Aa 2.2</strain>
    </source>
</reference>
<evidence type="ECO:0000313" key="3">
    <source>
        <dbReference type="Proteomes" id="UP000011535"/>
    </source>
</evidence>
<evidence type="ECO:0000313" key="2">
    <source>
        <dbReference type="EMBL" id="ELZ70207.1"/>
    </source>
</evidence>
<protein>
    <submittedName>
        <fullName evidence="2">Uncharacterized protein</fullName>
    </submittedName>
</protein>
<name>M0GF94_HALL2</name>